<evidence type="ECO:0000313" key="1">
    <source>
        <dbReference type="EMBL" id="RDI43386.1"/>
    </source>
</evidence>
<keyword evidence="2" id="KW-1185">Reference proteome</keyword>
<dbReference type="OrthoDB" id="7245627at2"/>
<gene>
    <name evidence="1" type="ORF">C8D86_11142</name>
</gene>
<reference evidence="1 2" key="1">
    <citation type="submission" date="2018-07" db="EMBL/GenBank/DDBJ databases">
        <title>Genomic Encyclopedia of Type Strains, Phase IV (KMG-IV): sequencing the most valuable type-strain genomes for metagenomic binning, comparative biology and taxonomic classification.</title>
        <authorList>
            <person name="Goeker M."/>
        </authorList>
    </citation>
    <scope>NUCLEOTIDE SEQUENCE [LARGE SCALE GENOMIC DNA]</scope>
    <source>
        <strain evidence="1 2">DSM 16500</strain>
    </source>
</reference>
<dbReference type="EMBL" id="QQAX01000011">
    <property type="protein sequence ID" value="RDI43386.1"/>
    <property type="molecule type" value="Genomic_DNA"/>
</dbReference>
<organism evidence="1 2">
    <name type="scientific">Aquicella lusitana</name>
    <dbReference type="NCBI Taxonomy" id="254246"/>
    <lineage>
        <taxon>Bacteria</taxon>
        <taxon>Pseudomonadati</taxon>
        <taxon>Pseudomonadota</taxon>
        <taxon>Gammaproteobacteria</taxon>
        <taxon>Legionellales</taxon>
        <taxon>Coxiellaceae</taxon>
        <taxon>Aquicella</taxon>
    </lineage>
</organism>
<evidence type="ECO:0000313" key="2">
    <source>
        <dbReference type="Proteomes" id="UP000254720"/>
    </source>
</evidence>
<sequence length="471" mass="54992">MKYVFITYSGLSLPIAYKLQQEGNDVTVGQIENIKDYVMEEEVKKATESDFNRERRMRLFKNMVKLQPAERVVEQLRQVKNPQEYFIFFEENNLFRWADKVRDLGFHGIFPTKEDYLFEIDRDRAKEFVKTHYQKLYTPEVREFSKVSDAINFLRDTHEVWVLKGKHDHARTFVPTMNDAMRAKTQVIEMLSNFPYEYERLGFILELFIPSIIELTPEKMYYDGVPLATTIDLENKSFGSGNISIQTGCAEDLVFPTLMEDRINKICFPPIIDEMAKQHKGLFIWDASILINKRDGKMYFGEFCPNRPGYNSFFTELALLGSVTQFFEKIVRKESPFSLGTVATSVRIFNLNRDEETEQVAANMTIDYRPEIEKDLWLWDVRKNQRGKLVTVGSDWNLAIITGAGKSIDEAVSKMYRNVEGFAFVGAYYRSKDDYLSLDYPTSIINRLNYGLERGLYRLPFDVKVGEIQAR</sequence>
<keyword evidence="1" id="KW-0436">Ligase</keyword>
<comment type="caution">
    <text evidence="1">The sequence shown here is derived from an EMBL/GenBank/DDBJ whole genome shotgun (WGS) entry which is preliminary data.</text>
</comment>
<dbReference type="GO" id="GO:0016874">
    <property type="term" value="F:ligase activity"/>
    <property type="evidence" value="ECO:0007669"/>
    <property type="project" value="UniProtKB-KW"/>
</dbReference>
<dbReference type="RefSeq" id="WP_114834417.1">
    <property type="nucleotide sequence ID" value="NZ_LR699114.1"/>
</dbReference>
<name>A0A370GJH4_9COXI</name>
<accession>A0A370GJH4</accession>
<protein>
    <submittedName>
        <fullName evidence="1">Phosphoribosylamine-glycine ligase</fullName>
    </submittedName>
</protein>
<dbReference type="Proteomes" id="UP000254720">
    <property type="component" value="Unassembled WGS sequence"/>
</dbReference>
<proteinExistence type="predicted"/>
<dbReference type="AlphaFoldDB" id="A0A370GJH4"/>